<feature type="compositionally biased region" description="Basic and acidic residues" evidence="1">
    <location>
        <begin position="92"/>
        <end position="108"/>
    </location>
</feature>
<evidence type="ECO:0000313" key="4">
    <source>
        <dbReference type="Proteomes" id="UP000597613"/>
    </source>
</evidence>
<gene>
    <name evidence="3" type="ORF">H8S47_16480</name>
</gene>
<dbReference type="Pfam" id="PF01569">
    <property type="entry name" value="PAP2"/>
    <property type="match status" value="1"/>
</dbReference>
<feature type="domain" description="Phosphatidic acid phosphatase type 2/haloperoxidase" evidence="2">
    <location>
        <begin position="70"/>
        <end position="182"/>
    </location>
</feature>
<evidence type="ECO:0000259" key="2">
    <source>
        <dbReference type="SMART" id="SM00014"/>
    </source>
</evidence>
<reference evidence="3 4" key="1">
    <citation type="submission" date="2020-08" db="EMBL/GenBank/DDBJ databases">
        <title>Putative novel bacterial strains isolated from necrotic wheat leaf tissues caused by Xanthomonas translucens.</title>
        <authorList>
            <person name="Tambong J.T."/>
        </authorList>
    </citation>
    <scope>NUCLEOTIDE SEQUENCE [LARGE SCALE GENOMIC DNA]</scope>
    <source>
        <strain evidence="4">DOAB 1063</strain>
    </source>
</reference>
<dbReference type="SUPFAM" id="SSF48317">
    <property type="entry name" value="Acid phosphatase/Vanadium-dependent haloperoxidase"/>
    <property type="match status" value="1"/>
</dbReference>
<name>A0ABR7AS38_9SPHN</name>
<dbReference type="EMBL" id="JACONT010000046">
    <property type="protein sequence ID" value="MBC3943275.1"/>
    <property type="molecule type" value="Genomic_DNA"/>
</dbReference>
<dbReference type="SMART" id="SM00014">
    <property type="entry name" value="acidPPc"/>
    <property type="match status" value="1"/>
</dbReference>
<evidence type="ECO:0000256" key="1">
    <source>
        <dbReference type="SAM" id="MobiDB-lite"/>
    </source>
</evidence>
<accession>A0ABR7AS38</accession>
<feature type="region of interest" description="Disordered" evidence="1">
    <location>
        <begin position="92"/>
        <end position="122"/>
    </location>
</feature>
<comment type="caution">
    <text evidence="3">The sequence shown here is derived from an EMBL/GenBank/DDBJ whole genome shotgun (WGS) entry which is preliminary data.</text>
</comment>
<dbReference type="InterPro" id="IPR036938">
    <property type="entry name" value="PAP2/HPO_sf"/>
</dbReference>
<keyword evidence="4" id="KW-1185">Reference proteome</keyword>
<dbReference type="Proteomes" id="UP000597613">
    <property type="component" value="Unassembled WGS sequence"/>
</dbReference>
<sequence>MGDIEQAAKSVEKADRAMTHKAAAHRDKPIVKATGFLAEIGDQPQLVATSLGTVVIGLVARRPDMIRGGVRMFAAHAAATFVKSAIKSSIDRTRPEKAIEDGKARFEPGDSDDHEQTSFPSGHTAGAVAVARAASRDIDGAGAPAALVTGVVAAAQPLNGKHYLSDLVVGAAVGWIAEALVSAVFDRVAPVIENAAVEKLPLLDAPAPATA</sequence>
<proteinExistence type="predicted"/>
<dbReference type="InterPro" id="IPR000326">
    <property type="entry name" value="PAP2/HPO"/>
</dbReference>
<evidence type="ECO:0000313" key="3">
    <source>
        <dbReference type="EMBL" id="MBC3943275.1"/>
    </source>
</evidence>
<protein>
    <submittedName>
        <fullName evidence="3">Phosphatase PAP2 family protein</fullName>
    </submittedName>
</protein>
<dbReference type="Gene3D" id="1.20.144.10">
    <property type="entry name" value="Phosphatidic acid phosphatase type 2/haloperoxidase"/>
    <property type="match status" value="1"/>
</dbReference>
<dbReference type="RefSeq" id="WP_187504867.1">
    <property type="nucleotide sequence ID" value="NZ_CP162536.1"/>
</dbReference>
<organism evidence="3 4">
    <name type="scientific">Sphingomonas albertensis</name>
    <dbReference type="NCBI Taxonomy" id="2762591"/>
    <lineage>
        <taxon>Bacteria</taxon>
        <taxon>Pseudomonadati</taxon>
        <taxon>Pseudomonadota</taxon>
        <taxon>Alphaproteobacteria</taxon>
        <taxon>Sphingomonadales</taxon>
        <taxon>Sphingomonadaceae</taxon>
        <taxon>Sphingomonas</taxon>
    </lineage>
</organism>